<accession>A0A2H0TKX2</accession>
<keyword evidence="1" id="KW-0472">Membrane</keyword>
<feature type="transmembrane region" description="Helical" evidence="1">
    <location>
        <begin position="7"/>
        <end position="24"/>
    </location>
</feature>
<proteinExistence type="predicted"/>
<organism evidence="2 3">
    <name type="scientific">Candidatus Nealsonbacteria bacterium CG10_big_fil_rev_8_21_14_0_10_36_23</name>
    <dbReference type="NCBI Taxonomy" id="1974709"/>
    <lineage>
        <taxon>Bacteria</taxon>
        <taxon>Candidatus Nealsoniibacteriota</taxon>
    </lineage>
</organism>
<sequence length="104" mass="12200">CRRRGDPLFAPAFLYFYPYLFLMFSDSQGLRPINSESERNFIGLRFRSGALFINLSCSFGFLSRAFILSDEGLLLNWPVLEGRERRSRQRGSEIPVIGIFWKRR</sequence>
<protein>
    <submittedName>
        <fullName evidence="2">Uncharacterized protein</fullName>
    </submittedName>
</protein>
<dbReference type="Proteomes" id="UP000228508">
    <property type="component" value="Unassembled WGS sequence"/>
</dbReference>
<evidence type="ECO:0000313" key="3">
    <source>
        <dbReference type="Proteomes" id="UP000228508"/>
    </source>
</evidence>
<feature type="non-terminal residue" evidence="2">
    <location>
        <position position="1"/>
    </location>
</feature>
<evidence type="ECO:0000256" key="1">
    <source>
        <dbReference type="SAM" id="Phobius"/>
    </source>
</evidence>
<comment type="caution">
    <text evidence="2">The sequence shown here is derived from an EMBL/GenBank/DDBJ whole genome shotgun (WGS) entry which is preliminary data.</text>
</comment>
<dbReference type="EMBL" id="PFCH01000034">
    <property type="protein sequence ID" value="PIR72804.1"/>
    <property type="molecule type" value="Genomic_DNA"/>
</dbReference>
<evidence type="ECO:0000313" key="2">
    <source>
        <dbReference type="EMBL" id="PIR72804.1"/>
    </source>
</evidence>
<gene>
    <name evidence="2" type="ORF">COV26_01960</name>
</gene>
<keyword evidence="1" id="KW-1133">Transmembrane helix</keyword>
<keyword evidence="1" id="KW-0812">Transmembrane</keyword>
<reference evidence="3" key="1">
    <citation type="submission" date="2017-09" db="EMBL/GenBank/DDBJ databases">
        <title>Depth-based differentiation of microbial function through sediment-hosted aquifers and enrichment of novel symbionts in the deep terrestrial subsurface.</title>
        <authorList>
            <person name="Probst A.J."/>
            <person name="Ladd B."/>
            <person name="Jarett J.K."/>
            <person name="Geller-Mcgrath D.E."/>
            <person name="Sieber C.M.K."/>
            <person name="Emerson J.B."/>
            <person name="Anantharaman K."/>
            <person name="Thomas B.C."/>
            <person name="Malmstrom R."/>
            <person name="Stieglmeier M."/>
            <person name="Klingl A."/>
            <person name="Woyke T."/>
            <person name="Ryan C.M."/>
            <person name="Banfield J.F."/>
        </authorList>
    </citation>
    <scope>NUCLEOTIDE SEQUENCE [LARGE SCALE GENOMIC DNA]</scope>
</reference>
<name>A0A2H0TKX2_9BACT</name>
<dbReference type="AlphaFoldDB" id="A0A2H0TKX2"/>